<sequence>MFRGDHPDLSRTVGRALRLARDLGHPRTGSEHLLLALTAEGTGLAVDSAPDGTPAASAAGASGVASVLAVHGATETAIREAVHRAAPAGAGTAADRDTLAGLGIDLDRLLGASGAKALDRPPAREPLFPLGAAEARRRSARMRPPLGLDAQAAYEASLRLALSRRERDHRPEHLALALVTLDPGVAWVLSAAGVDRQALLADLAAAFPPPRRNPFLNLERRLARRTRHHDIVRRYQRTTGRTTTSAAAVATLIGG</sequence>
<evidence type="ECO:0000313" key="2">
    <source>
        <dbReference type="Proteomes" id="UP000634476"/>
    </source>
</evidence>
<dbReference type="EMBL" id="BOOK01000038">
    <property type="protein sequence ID" value="GII03449.1"/>
    <property type="molecule type" value="Genomic_DNA"/>
</dbReference>
<protein>
    <submittedName>
        <fullName evidence="1">Peptidase</fullName>
    </submittedName>
</protein>
<name>A0A8J3SZB4_9ACTN</name>
<dbReference type="InterPro" id="IPR036628">
    <property type="entry name" value="Clp_N_dom_sf"/>
</dbReference>
<dbReference type="Proteomes" id="UP000634476">
    <property type="component" value="Unassembled WGS sequence"/>
</dbReference>
<evidence type="ECO:0000313" key="1">
    <source>
        <dbReference type="EMBL" id="GII03449.1"/>
    </source>
</evidence>
<dbReference type="RefSeq" id="WP_203877721.1">
    <property type="nucleotide sequence ID" value="NZ_BOOK01000038.1"/>
</dbReference>
<organism evidence="1 2">
    <name type="scientific">Planobispora takensis</name>
    <dbReference type="NCBI Taxonomy" id="1367882"/>
    <lineage>
        <taxon>Bacteria</taxon>
        <taxon>Bacillati</taxon>
        <taxon>Actinomycetota</taxon>
        <taxon>Actinomycetes</taxon>
        <taxon>Streptosporangiales</taxon>
        <taxon>Streptosporangiaceae</taxon>
        <taxon>Planobispora</taxon>
    </lineage>
</organism>
<reference evidence="1" key="1">
    <citation type="submission" date="2021-01" db="EMBL/GenBank/DDBJ databases">
        <title>Whole genome shotgun sequence of Planobispora takensis NBRC 109077.</title>
        <authorList>
            <person name="Komaki H."/>
            <person name="Tamura T."/>
        </authorList>
    </citation>
    <scope>NUCLEOTIDE SEQUENCE</scope>
    <source>
        <strain evidence="1">NBRC 109077</strain>
    </source>
</reference>
<dbReference type="Gene3D" id="1.10.1780.10">
    <property type="entry name" value="Clp, N-terminal domain"/>
    <property type="match status" value="2"/>
</dbReference>
<accession>A0A8J3SZB4</accession>
<keyword evidence="2" id="KW-1185">Reference proteome</keyword>
<gene>
    <name evidence="1" type="ORF">Pta02_54570</name>
</gene>
<comment type="caution">
    <text evidence="1">The sequence shown here is derived from an EMBL/GenBank/DDBJ whole genome shotgun (WGS) entry which is preliminary data.</text>
</comment>
<proteinExistence type="predicted"/>
<dbReference type="AlphaFoldDB" id="A0A8J3SZB4"/>